<dbReference type="AlphaFoldDB" id="A0A0F9R8P2"/>
<protein>
    <submittedName>
        <fullName evidence="2">Uncharacterized protein</fullName>
    </submittedName>
</protein>
<accession>A0A0F9R8P2</accession>
<evidence type="ECO:0000256" key="1">
    <source>
        <dbReference type="SAM" id="MobiDB-lite"/>
    </source>
</evidence>
<comment type="caution">
    <text evidence="2">The sequence shown here is derived from an EMBL/GenBank/DDBJ whole genome shotgun (WGS) entry which is preliminary data.</text>
</comment>
<proteinExistence type="predicted"/>
<reference evidence="2" key="1">
    <citation type="journal article" date="2015" name="Nature">
        <title>Complex archaea that bridge the gap between prokaryotes and eukaryotes.</title>
        <authorList>
            <person name="Spang A."/>
            <person name="Saw J.H."/>
            <person name="Jorgensen S.L."/>
            <person name="Zaremba-Niedzwiedzka K."/>
            <person name="Martijn J."/>
            <person name="Lind A.E."/>
            <person name="van Eijk R."/>
            <person name="Schleper C."/>
            <person name="Guy L."/>
            <person name="Ettema T.J."/>
        </authorList>
    </citation>
    <scope>NUCLEOTIDE SEQUENCE</scope>
</reference>
<feature type="region of interest" description="Disordered" evidence="1">
    <location>
        <begin position="76"/>
        <end position="95"/>
    </location>
</feature>
<gene>
    <name evidence="2" type="ORF">LCGC14_0680400</name>
</gene>
<dbReference type="EMBL" id="LAZR01001371">
    <property type="protein sequence ID" value="KKN45722.1"/>
    <property type="molecule type" value="Genomic_DNA"/>
</dbReference>
<evidence type="ECO:0000313" key="2">
    <source>
        <dbReference type="EMBL" id="KKN45722.1"/>
    </source>
</evidence>
<sequence>MVDIEKRLKKLEELEKAIADFIKYSGGNFQPYDDIQFTPKACEALARMGVECHFYKRHLKKEELGRATMSEIEDWAEADDEPETPPNWSIEGFKK</sequence>
<organism evidence="2">
    <name type="scientific">marine sediment metagenome</name>
    <dbReference type="NCBI Taxonomy" id="412755"/>
    <lineage>
        <taxon>unclassified sequences</taxon>
        <taxon>metagenomes</taxon>
        <taxon>ecological metagenomes</taxon>
    </lineage>
</organism>
<name>A0A0F9R8P2_9ZZZZ</name>